<evidence type="ECO:0000256" key="10">
    <source>
        <dbReference type="SAM" id="Phobius"/>
    </source>
</evidence>
<keyword evidence="15" id="KW-1185">Reference proteome</keyword>
<dbReference type="InterPro" id="IPR038770">
    <property type="entry name" value="Na+/solute_symporter_sf"/>
</dbReference>
<keyword evidence="2" id="KW-0813">Transport</keyword>
<evidence type="ECO:0000259" key="11">
    <source>
        <dbReference type="Pfam" id="PF00999"/>
    </source>
</evidence>
<feature type="transmembrane region" description="Helical" evidence="10">
    <location>
        <begin position="350"/>
        <end position="374"/>
    </location>
</feature>
<evidence type="ECO:0000259" key="13">
    <source>
        <dbReference type="Pfam" id="PF23259"/>
    </source>
</evidence>
<gene>
    <name evidence="14" type="ORF">POM88_044986</name>
</gene>
<evidence type="ECO:0000256" key="9">
    <source>
        <dbReference type="ARBA" id="ARBA00038341"/>
    </source>
</evidence>
<evidence type="ECO:0000256" key="4">
    <source>
        <dbReference type="ARBA" id="ARBA00022692"/>
    </source>
</evidence>
<proteinExistence type="inferred from homology"/>
<feature type="domain" description="Cation/H(+) antiporter central" evidence="12">
    <location>
        <begin position="538"/>
        <end position="617"/>
    </location>
</feature>
<evidence type="ECO:0000256" key="1">
    <source>
        <dbReference type="ARBA" id="ARBA00004141"/>
    </source>
</evidence>
<feature type="domain" description="Cation/H+ exchanger transmembrane" evidence="11">
    <location>
        <begin position="51"/>
        <end position="429"/>
    </location>
</feature>
<dbReference type="InterPro" id="IPR006153">
    <property type="entry name" value="Cation/H_exchanger_TM"/>
</dbReference>
<feature type="transmembrane region" description="Helical" evidence="10">
    <location>
        <begin position="310"/>
        <end position="330"/>
    </location>
</feature>
<feature type="transmembrane region" description="Helical" evidence="10">
    <location>
        <begin position="37"/>
        <end position="58"/>
    </location>
</feature>
<organism evidence="14 15">
    <name type="scientific">Heracleum sosnowskyi</name>
    <dbReference type="NCBI Taxonomy" id="360622"/>
    <lineage>
        <taxon>Eukaryota</taxon>
        <taxon>Viridiplantae</taxon>
        <taxon>Streptophyta</taxon>
        <taxon>Embryophyta</taxon>
        <taxon>Tracheophyta</taxon>
        <taxon>Spermatophyta</taxon>
        <taxon>Magnoliopsida</taxon>
        <taxon>eudicotyledons</taxon>
        <taxon>Gunneridae</taxon>
        <taxon>Pentapetalae</taxon>
        <taxon>asterids</taxon>
        <taxon>campanulids</taxon>
        <taxon>Apiales</taxon>
        <taxon>Apiaceae</taxon>
        <taxon>Apioideae</taxon>
        <taxon>apioid superclade</taxon>
        <taxon>Tordylieae</taxon>
        <taxon>Tordyliinae</taxon>
        <taxon>Heracleum</taxon>
    </lineage>
</organism>
<evidence type="ECO:0000256" key="2">
    <source>
        <dbReference type="ARBA" id="ARBA00022448"/>
    </source>
</evidence>
<keyword evidence="7" id="KW-0406">Ion transport</keyword>
<dbReference type="InterPro" id="IPR050794">
    <property type="entry name" value="CPA2_transporter"/>
</dbReference>
<dbReference type="PANTHER" id="PTHR32468">
    <property type="entry name" value="CATION/H + ANTIPORTER"/>
    <property type="match status" value="1"/>
</dbReference>
<dbReference type="Pfam" id="PF23259">
    <property type="entry name" value="CHX17_C"/>
    <property type="match status" value="1"/>
</dbReference>
<feature type="transmembrane region" description="Helical" evidence="10">
    <location>
        <begin position="380"/>
        <end position="398"/>
    </location>
</feature>
<evidence type="ECO:0000256" key="6">
    <source>
        <dbReference type="ARBA" id="ARBA00022989"/>
    </source>
</evidence>
<feature type="transmembrane region" description="Helical" evidence="10">
    <location>
        <begin position="264"/>
        <end position="285"/>
    </location>
</feature>
<keyword evidence="3" id="KW-0633">Potassium transport</keyword>
<dbReference type="GO" id="GO:0006885">
    <property type="term" value="P:regulation of pH"/>
    <property type="evidence" value="ECO:0007669"/>
    <property type="project" value="TreeGrafter"/>
</dbReference>
<dbReference type="InterPro" id="IPR057290">
    <property type="entry name" value="CHX17_C"/>
</dbReference>
<feature type="transmembrane region" description="Helical" evidence="10">
    <location>
        <begin position="405"/>
        <end position="424"/>
    </location>
</feature>
<feature type="transmembrane region" description="Helical" evidence="10">
    <location>
        <begin position="65"/>
        <end position="82"/>
    </location>
</feature>
<evidence type="ECO:0000256" key="7">
    <source>
        <dbReference type="ARBA" id="ARBA00023065"/>
    </source>
</evidence>
<protein>
    <submittedName>
        <fullName evidence="14">Cation/H(+) antiporter 28</fullName>
    </submittedName>
</protein>
<dbReference type="Proteomes" id="UP001237642">
    <property type="component" value="Unassembled WGS sequence"/>
</dbReference>
<comment type="caution">
    <text evidence="14">The sequence shown here is derived from an EMBL/GenBank/DDBJ whole genome shotgun (WGS) entry which is preliminary data.</text>
</comment>
<dbReference type="GO" id="GO:0015297">
    <property type="term" value="F:antiporter activity"/>
    <property type="evidence" value="ECO:0007669"/>
    <property type="project" value="InterPro"/>
</dbReference>
<reference evidence="14" key="2">
    <citation type="submission" date="2023-05" db="EMBL/GenBank/DDBJ databases">
        <authorList>
            <person name="Schelkunov M.I."/>
        </authorList>
    </citation>
    <scope>NUCLEOTIDE SEQUENCE</scope>
    <source>
        <strain evidence="14">Hsosn_3</strain>
        <tissue evidence="14">Leaf</tissue>
    </source>
</reference>
<keyword evidence="5" id="KW-0630">Potassium</keyword>
<comment type="similarity">
    <text evidence="9">Belongs to the monovalent cation:proton antiporter 2 (CPA2) transporter (TC 2.A.37) family. CHX (TC 2.A.37.4) subfamily.</text>
</comment>
<feature type="transmembrane region" description="Helical" evidence="10">
    <location>
        <begin position="227"/>
        <end position="252"/>
    </location>
</feature>
<dbReference type="AlphaFoldDB" id="A0AAD8M5U0"/>
<feature type="transmembrane region" description="Helical" evidence="10">
    <location>
        <begin position="190"/>
        <end position="212"/>
    </location>
</feature>
<keyword evidence="8 10" id="KW-0472">Membrane</keyword>
<evidence type="ECO:0000256" key="5">
    <source>
        <dbReference type="ARBA" id="ARBA00022958"/>
    </source>
</evidence>
<dbReference type="PANTHER" id="PTHR32468:SF145">
    <property type="entry name" value="CATION_H(+) ANTIPORTER 28"/>
    <property type="match status" value="1"/>
</dbReference>
<evidence type="ECO:0000313" key="14">
    <source>
        <dbReference type="EMBL" id="KAK1360512.1"/>
    </source>
</evidence>
<dbReference type="InterPro" id="IPR057291">
    <property type="entry name" value="CHX17_2nd"/>
</dbReference>
<feature type="transmembrane region" description="Helical" evidence="10">
    <location>
        <begin position="131"/>
        <end position="151"/>
    </location>
</feature>
<dbReference type="GO" id="GO:1902600">
    <property type="term" value="P:proton transmembrane transport"/>
    <property type="evidence" value="ECO:0007669"/>
    <property type="project" value="InterPro"/>
</dbReference>
<feature type="transmembrane region" description="Helical" evidence="10">
    <location>
        <begin position="157"/>
        <end position="178"/>
    </location>
</feature>
<keyword evidence="4 10" id="KW-0812">Transmembrane</keyword>
<feature type="domain" description="Cation/H(+) antiporter C-terminal" evidence="13">
    <location>
        <begin position="628"/>
        <end position="786"/>
    </location>
</feature>
<dbReference type="Pfam" id="PF23256">
    <property type="entry name" value="CHX17_2nd"/>
    <property type="match status" value="1"/>
</dbReference>
<evidence type="ECO:0000313" key="15">
    <source>
        <dbReference type="Proteomes" id="UP001237642"/>
    </source>
</evidence>
<dbReference type="GO" id="GO:0016020">
    <property type="term" value="C:membrane"/>
    <property type="evidence" value="ECO:0007669"/>
    <property type="project" value="UniProtKB-SubCell"/>
</dbReference>
<name>A0AAD8M5U0_9APIA</name>
<dbReference type="EMBL" id="JAUIZM010000010">
    <property type="protein sequence ID" value="KAK1360512.1"/>
    <property type="molecule type" value="Genomic_DNA"/>
</dbReference>
<dbReference type="GO" id="GO:0012505">
    <property type="term" value="C:endomembrane system"/>
    <property type="evidence" value="ECO:0007669"/>
    <property type="project" value="TreeGrafter"/>
</dbReference>
<sequence length="802" mass="89650">MKESRRMEEHRDWHNPHWLPPIITKCTSVMGLNITTIATHMLGFILLLVFCHFAYMFLRKFSQPRVVSEFIVGLVLANLPFVRNKLSSEVLKQMNYIVDSGMVCLMFVVGLDINPIVLIKVPVREMKVAMAGFLITFLIAFLGTPLLRIPLHSNTVFYLGLSLVLSGTAYPLLTRLLTDLKIAKSDIGRFVITSAMLSDTMSILSIAVGFIIFDPEQNFKKRKGNEIVTMIITLLMEVFLAALIAPIIMKWVNRANPEGKPMTGSHLVLALASIIGIASIAPLYAKYSGLLSAFLSGLFMPKDGRISKMLINQVKYLFTGIFYPIFFFWVGIESNLSKFGAGHWRTWENLIFLFFITLIGKVVGSVVSGVILGFHWRESIQIGLLLSLKGQLHVYLALIARKMKLINISTSIVMVFVTLLTIIYTPTVVEKIIERARKRSPTQRMALQWHPPSAELQVLICVHGTQNVPSAINIMEISQGPPEPGIMVYLTDIVELTDKISATLVHEADETLTVTDPEVLEMRDSVTRMVEEYLDEGGEGVGLRRMIALSTMMNMHKDIIILGEDLIVSMIILPFHKDQDADGRLNSGNQGFRNINRKVLRNAPCSIGILVDRGFGSTRISKSSVIINIAVVFIGGNDDREALAFAERFARHPGVKLTVIRFLLDSNNETSVSTRLNKSRMLSPEHEEEMKLDDEYFADFYGKHVAGGHVSYMEKYLVNSGQTFSTLRSLEGHYTLFIVGRGGRVNSVLTKGMNDWEECPELGPIGDILSASDFSVTSSVLIIQQHSLRGELQGLQDEFSIM</sequence>
<dbReference type="GO" id="GO:0006813">
    <property type="term" value="P:potassium ion transport"/>
    <property type="evidence" value="ECO:0007669"/>
    <property type="project" value="UniProtKB-KW"/>
</dbReference>
<dbReference type="Pfam" id="PF00999">
    <property type="entry name" value="Na_H_Exchanger"/>
    <property type="match status" value="1"/>
</dbReference>
<evidence type="ECO:0000256" key="3">
    <source>
        <dbReference type="ARBA" id="ARBA00022538"/>
    </source>
</evidence>
<evidence type="ECO:0000256" key="8">
    <source>
        <dbReference type="ARBA" id="ARBA00023136"/>
    </source>
</evidence>
<keyword evidence="6 10" id="KW-1133">Transmembrane helix</keyword>
<reference evidence="14" key="1">
    <citation type="submission" date="2023-02" db="EMBL/GenBank/DDBJ databases">
        <title>Genome of toxic invasive species Heracleum sosnowskyi carries increased number of genes despite the absence of recent whole-genome duplications.</title>
        <authorList>
            <person name="Schelkunov M."/>
            <person name="Shtratnikova V."/>
            <person name="Makarenko M."/>
            <person name="Klepikova A."/>
            <person name="Omelchenko D."/>
            <person name="Novikova G."/>
            <person name="Obukhova E."/>
            <person name="Bogdanov V."/>
            <person name="Penin A."/>
            <person name="Logacheva M."/>
        </authorList>
    </citation>
    <scope>NUCLEOTIDE SEQUENCE</scope>
    <source>
        <strain evidence="14">Hsosn_3</strain>
        <tissue evidence="14">Leaf</tissue>
    </source>
</reference>
<dbReference type="Gene3D" id="1.20.1530.20">
    <property type="match status" value="1"/>
</dbReference>
<comment type="subcellular location">
    <subcellularLocation>
        <location evidence="1">Membrane</location>
        <topology evidence="1">Multi-pass membrane protein</topology>
    </subcellularLocation>
</comment>
<feature type="transmembrane region" description="Helical" evidence="10">
    <location>
        <begin position="94"/>
        <end position="119"/>
    </location>
</feature>
<accession>A0AAD8M5U0</accession>
<evidence type="ECO:0000259" key="12">
    <source>
        <dbReference type="Pfam" id="PF23256"/>
    </source>
</evidence>